<protein>
    <submittedName>
        <fullName evidence="1">Uncharacterized protein</fullName>
    </submittedName>
</protein>
<comment type="caution">
    <text evidence="1">The sequence shown here is derived from an EMBL/GenBank/DDBJ whole genome shotgun (WGS) entry which is preliminary data.</text>
</comment>
<reference evidence="1 2" key="1">
    <citation type="journal article" date="2019" name="Int. J. Syst. Evol. Microbiol.">
        <title>The Global Catalogue of Microorganisms (GCM) 10K type strain sequencing project: providing services to taxonomists for standard genome sequencing and annotation.</title>
        <authorList>
            <consortium name="The Broad Institute Genomics Platform"/>
            <consortium name="The Broad Institute Genome Sequencing Center for Infectious Disease"/>
            <person name="Wu L."/>
            <person name="Ma J."/>
        </authorList>
    </citation>
    <scope>NUCLEOTIDE SEQUENCE [LARGE SCALE GENOMIC DNA]</scope>
    <source>
        <strain evidence="1 2">JCM 9088</strain>
    </source>
</reference>
<name>A0ABN3WQF1_9ACTN</name>
<proteinExistence type="predicted"/>
<accession>A0ABN3WQF1</accession>
<evidence type="ECO:0000313" key="1">
    <source>
        <dbReference type="EMBL" id="GAA2923110.1"/>
    </source>
</evidence>
<dbReference type="Proteomes" id="UP001500403">
    <property type="component" value="Unassembled WGS sequence"/>
</dbReference>
<organism evidence="1 2">
    <name type="scientific">Streptomyces enissocaesilis</name>
    <dbReference type="NCBI Taxonomy" id="332589"/>
    <lineage>
        <taxon>Bacteria</taxon>
        <taxon>Bacillati</taxon>
        <taxon>Actinomycetota</taxon>
        <taxon>Actinomycetes</taxon>
        <taxon>Kitasatosporales</taxon>
        <taxon>Streptomycetaceae</taxon>
        <taxon>Streptomyces</taxon>
        <taxon>Streptomyces rochei group</taxon>
    </lineage>
</organism>
<dbReference type="EMBL" id="BAAAUD010000007">
    <property type="protein sequence ID" value="GAA2923110.1"/>
    <property type="molecule type" value="Genomic_DNA"/>
</dbReference>
<gene>
    <name evidence="1" type="ORF">GCM10010446_04060</name>
</gene>
<sequence length="253" mass="28761">MLLHDPEWALTPDWPLGPYQRHVLAWWMAAQILRTTRQRKRLIHQRAEAPDITGLPPEVRTLAQNNPHLRYIVENIATLALALEARPWALGFSDMCLLTSDTPIAVWNRPDDEDQLRAAALSDVMLPLDPHCFLFLPGPATRAADPRKWVDHLMHAKGAIGFALVEVAYDVADQFVIHHPQHDPWKHWKPNSLGQPKPWDGQTHSAPHYVLEYPVFPLARTSNVAGLWSTHRLAPQLWHTPDRDKVAEQGVGL</sequence>
<keyword evidence="2" id="KW-1185">Reference proteome</keyword>
<evidence type="ECO:0000313" key="2">
    <source>
        <dbReference type="Proteomes" id="UP001500403"/>
    </source>
</evidence>